<keyword evidence="2" id="KW-1185">Reference proteome</keyword>
<proteinExistence type="predicted"/>
<protein>
    <submittedName>
        <fullName evidence="1">Uncharacterized protein</fullName>
    </submittedName>
</protein>
<name>D8RDH9_SELML</name>
<dbReference type="AlphaFoldDB" id="D8RDH9"/>
<organism evidence="2">
    <name type="scientific">Selaginella moellendorffii</name>
    <name type="common">Spikemoss</name>
    <dbReference type="NCBI Taxonomy" id="88036"/>
    <lineage>
        <taxon>Eukaryota</taxon>
        <taxon>Viridiplantae</taxon>
        <taxon>Streptophyta</taxon>
        <taxon>Embryophyta</taxon>
        <taxon>Tracheophyta</taxon>
        <taxon>Lycopodiopsida</taxon>
        <taxon>Selaginellales</taxon>
        <taxon>Selaginellaceae</taxon>
        <taxon>Selaginella</taxon>
    </lineage>
</organism>
<gene>
    <name evidence="1" type="ORF">SELMODRAFT_409627</name>
</gene>
<reference evidence="1 2" key="1">
    <citation type="journal article" date="2011" name="Science">
        <title>The Selaginella genome identifies genetic changes associated with the evolution of vascular plants.</title>
        <authorList>
            <person name="Banks J.A."/>
            <person name="Nishiyama T."/>
            <person name="Hasebe M."/>
            <person name="Bowman J.L."/>
            <person name="Gribskov M."/>
            <person name="dePamphilis C."/>
            <person name="Albert V.A."/>
            <person name="Aono N."/>
            <person name="Aoyama T."/>
            <person name="Ambrose B.A."/>
            <person name="Ashton N.W."/>
            <person name="Axtell M.J."/>
            <person name="Barker E."/>
            <person name="Barker M.S."/>
            <person name="Bennetzen J.L."/>
            <person name="Bonawitz N.D."/>
            <person name="Chapple C."/>
            <person name="Cheng C."/>
            <person name="Correa L.G."/>
            <person name="Dacre M."/>
            <person name="DeBarry J."/>
            <person name="Dreyer I."/>
            <person name="Elias M."/>
            <person name="Engstrom E.M."/>
            <person name="Estelle M."/>
            <person name="Feng L."/>
            <person name="Finet C."/>
            <person name="Floyd S.K."/>
            <person name="Frommer W.B."/>
            <person name="Fujita T."/>
            <person name="Gramzow L."/>
            <person name="Gutensohn M."/>
            <person name="Harholt J."/>
            <person name="Hattori M."/>
            <person name="Heyl A."/>
            <person name="Hirai T."/>
            <person name="Hiwatashi Y."/>
            <person name="Ishikawa M."/>
            <person name="Iwata M."/>
            <person name="Karol K.G."/>
            <person name="Koehler B."/>
            <person name="Kolukisaoglu U."/>
            <person name="Kubo M."/>
            <person name="Kurata T."/>
            <person name="Lalonde S."/>
            <person name="Li K."/>
            <person name="Li Y."/>
            <person name="Litt A."/>
            <person name="Lyons E."/>
            <person name="Manning G."/>
            <person name="Maruyama T."/>
            <person name="Michael T.P."/>
            <person name="Mikami K."/>
            <person name="Miyazaki S."/>
            <person name="Morinaga S."/>
            <person name="Murata T."/>
            <person name="Mueller-Roeber B."/>
            <person name="Nelson D.R."/>
            <person name="Obara M."/>
            <person name="Oguri Y."/>
            <person name="Olmstead R.G."/>
            <person name="Onodera N."/>
            <person name="Petersen B.L."/>
            <person name="Pils B."/>
            <person name="Prigge M."/>
            <person name="Rensing S.A."/>
            <person name="Riano-Pachon D.M."/>
            <person name="Roberts A.W."/>
            <person name="Sato Y."/>
            <person name="Scheller H.V."/>
            <person name="Schulz B."/>
            <person name="Schulz C."/>
            <person name="Shakirov E.V."/>
            <person name="Shibagaki N."/>
            <person name="Shinohara N."/>
            <person name="Shippen D.E."/>
            <person name="Soerensen I."/>
            <person name="Sotooka R."/>
            <person name="Sugimoto N."/>
            <person name="Sugita M."/>
            <person name="Sumikawa N."/>
            <person name="Tanurdzic M."/>
            <person name="Theissen G."/>
            <person name="Ulvskov P."/>
            <person name="Wakazuki S."/>
            <person name="Weng J.K."/>
            <person name="Willats W.W."/>
            <person name="Wipf D."/>
            <person name="Wolf P.G."/>
            <person name="Yang L."/>
            <person name="Zimmer A.D."/>
            <person name="Zhu Q."/>
            <person name="Mitros T."/>
            <person name="Hellsten U."/>
            <person name="Loque D."/>
            <person name="Otillar R."/>
            <person name="Salamov A."/>
            <person name="Schmutz J."/>
            <person name="Shapiro H."/>
            <person name="Lindquist E."/>
            <person name="Lucas S."/>
            <person name="Rokhsar D."/>
            <person name="Grigoriev I.V."/>
        </authorList>
    </citation>
    <scope>NUCLEOTIDE SEQUENCE [LARGE SCALE GENOMIC DNA]</scope>
</reference>
<dbReference type="Gramene" id="EFJ29748">
    <property type="protein sequence ID" value="EFJ29748"/>
    <property type="gene ID" value="SELMODRAFT_409627"/>
</dbReference>
<dbReference type="HOGENOM" id="CLU_1211549_0_0_1"/>
<dbReference type="KEGG" id="smo:SELMODRAFT_409627"/>
<evidence type="ECO:0000313" key="2">
    <source>
        <dbReference type="Proteomes" id="UP000001514"/>
    </source>
</evidence>
<dbReference type="Proteomes" id="UP000001514">
    <property type="component" value="Unassembled WGS sequence"/>
</dbReference>
<dbReference type="InParanoid" id="D8RDH9"/>
<dbReference type="EMBL" id="GL377576">
    <property type="protein sequence ID" value="EFJ29748.1"/>
    <property type="molecule type" value="Genomic_DNA"/>
</dbReference>
<accession>D8RDH9</accession>
<sequence length="229" mass="25806">MACMPHGVRLVRENSKDEFVLCIINILLLETRSYRNLTVLDVMYLHNNIWSPIPTYNIQPESSKENESKQPLIAQIAITSFTNRSYKWSFKVGSFNFYVADSASSEIHIVSYSETAHALLEKAIQGAIYIFSGTCGLCSASELYMPFPATWEILGDKKMRIVTPRGVESSNKRGMRTICDNSFHSVDVCLWGDYANEEDGCICEFNERSVSVTNVSTLAIDANLDLNKF</sequence>
<evidence type="ECO:0000313" key="1">
    <source>
        <dbReference type="EMBL" id="EFJ29748.1"/>
    </source>
</evidence>